<evidence type="ECO:0000256" key="9">
    <source>
        <dbReference type="ARBA" id="ARBA00022807"/>
    </source>
</evidence>
<evidence type="ECO:0000259" key="15">
    <source>
        <dbReference type="PROSITE" id="PS51283"/>
    </source>
</evidence>
<feature type="domain" description="EF-hand" evidence="13">
    <location>
        <begin position="264"/>
        <end position="299"/>
    </location>
</feature>
<keyword evidence="10" id="KW-0106">Calcium</keyword>
<keyword evidence="4" id="KW-0645">Protease</keyword>
<dbReference type="Pfam" id="PF06337">
    <property type="entry name" value="DUSP"/>
    <property type="match status" value="1"/>
</dbReference>
<evidence type="ECO:0000256" key="12">
    <source>
        <dbReference type="SAM" id="MobiDB-lite"/>
    </source>
</evidence>
<dbReference type="InterPro" id="IPR050185">
    <property type="entry name" value="Ub_carboxyl-term_hydrolase"/>
</dbReference>
<dbReference type="InterPro" id="IPR057368">
    <property type="entry name" value="USP32_N"/>
</dbReference>
<feature type="domain" description="USP" evidence="14">
    <location>
        <begin position="767"/>
        <end position="1585"/>
    </location>
</feature>
<dbReference type="Gene3D" id="3.90.70.10">
    <property type="entry name" value="Cysteine proteinases"/>
    <property type="match status" value="2"/>
</dbReference>
<dbReference type="FunFam" id="3.90.70.10:FF:000018">
    <property type="entry name" value="Ubiquitin carboxyl-terminal hydrolase 32"/>
    <property type="match status" value="1"/>
</dbReference>
<dbReference type="InterPro" id="IPR028889">
    <property type="entry name" value="USP"/>
</dbReference>
<keyword evidence="7" id="KW-0833">Ubl conjugation pathway</keyword>
<dbReference type="Pfam" id="PF00443">
    <property type="entry name" value="UCH"/>
    <property type="match status" value="1"/>
</dbReference>
<accession>A0A1S3IG76</accession>
<reference evidence="17" key="1">
    <citation type="submission" date="2025-08" db="UniProtKB">
        <authorList>
            <consortium name="RefSeq"/>
        </authorList>
    </citation>
    <scope>IDENTIFICATION</scope>
    <source>
        <tissue evidence="17">Gonads</tissue>
    </source>
</reference>
<dbReference type="SUPFAM" id="SSF54001">
    <property type="entry name" value="Cysteine proteinases"/>
    <property type="match status" value="1"/>
</dbReference>
<dbReference type="SUPFAM" id="SSF143791">
    <property type="entry name" value="DUSP-like"/>
    <property type="match status" value="1"/>
</dbReference>
<dbReference type="SMART" id="SM00695">
    <property type="entry name" value="DUSP"/>
    <property type="match status" value="1"/>
</dbReference>
<dbReference type="GO" id="GO:0005509">
    <property type="term" value="F:calcium ion binding"/>
    <property type="evidence" value="ECO:0007669"/>
    <property type="project" value="InterPro"/>
</dbReference>
<feature type="domain" description="EF-hand" evidence="13">
    <location>
        <begin position="228"/>
        <end position="263"/>
    </location>
</feature>
<dbReference type="SUPFAM" id="SSF47473">
    <property type="entry name" value="EF-hand"/>
    <property type="match status" value="2"/>
</dbReference>
<dbReference type="GO" id="GO:0005794">
    <property type="term" value="C:Golgi apparatus"/>
    <property type="evidence" value="ECO:0007669"/>
    <property type="project" value="TreeGrafter"/>
</dbReference>
<dbReference type="PROSITE" id="PS51283">
    <property type="entry name" value="DUSP"/>
    <property type="match status" value="1"/>
</dbReference>
<dbReference type="FunCoup" id="A0A1S3IG76">
    <property type="interactions" value="2420"/>
</dbReference>
<keyword evidence="16" id="KW-1185">Reference proteome</keyword>
<dbReference type="Gene3D" id="1.10.238.10">
    <property type="entry name" value="EF-hand"/>
    <property type="match status" value="2"/>
</dbReference>
<feature type="compositionally biased region" description="Polar residues" evidence="12">
    <location>
        <begin position="461"/>
        <end position="470"/>
    </location>
</feature>
<evidence type="ECO:0000256" key="10">
    <source>
        <dbReference type="ARBA" id="ARBA00022837"/>
    </source>
</evidence>
<dbReference type="SMART" id="SM00054">
    <property type="entry name" value="EFh"/>
    <property type="match status" value="2"/>
</dbReference>
<evidence type="ECO:0000256" key="3">
    <source>
        <dbReference type="ARBA" id="ARBA00022553"/>
    </source>
</evidence>
<evidence type="ECO:0000259" key="13">
    <source>
        <dbReference type="PROSITE" id="PS50222"/>
    </source>
</evidence>
<dbReference type="PANTHER" id="PTHR21646:SF76">
    <property type="entry name" value="UBIQUITIN CARBOXYL-TERMINAL HYDROLASE 32"/>
    <property type="match status" value="1"/>
</dbReference>
<dbReference type="Gene3D" id="3.10.20.90">
    <property type="entry name" value="Phosphatidylinositol 3-kinase Catalytic Subunit, Chain A, domain 1"/>
    <property type="match status" value="1"/>
</dbReference>
<organism evidence="16 17">
    <name type="scientific">Lingula anatina</name>
    <name type="common">Brachiopod</name>
    <name type="synonym">Lingula unguis</name>
    <dbReference type="NCBI Taxonomy" id="7574"/>
    <lineage>
        <taxon>Eukaryota</taxon>
        <taxon>Metazoa</taxon>
        <taxon>Spiralia</taxon>
        <taxon>Lophotrochozoa</taxon>
        <taxon>Brachiopoda</taxon>
        <taxon>Linguliformea</taxon>
        <taxon>Lingulata</taxon>
        <taxon>Lingulida</taxon>
        <taxon>Linguloidea</taxon>
        <taxon>Lingulidae</taxon>
        <taxon>Lingula</taxon>
    </lineage>
</organism>
<keyword evidence="3" id="KW-0597">Phosphoprotein</keyword>
<feature type="domain" description="DUSP" evidence="15">
    <location>
        <begin position="373"/>
        <end position="605"/>
    </location>
</feature>
<dbReference type="InParanoid" id="A0A1S3IG76"/>
<comment type="catalytic activity">
    <reaction evidence="1">
        <text>Thiol-dependent hydrolysis of ester, thioester, amide, peptide and isopeptide bonds formed by the C-terminal Gly of ubiquitin (a 76-residue protein attached to proteins as an intracellular targeting signal).</text>
        <dbReference type="EC" id="3.4.19.12"/>
    </reaction>
</comment>
<dbReference type="InterPro" id="IPR011992">
    <property type="entry name" value="EF-hand-dom_pair"/>
</dbReference>
<dbReference type="InterPro" id="IPR006615">
    <property type="entry name" value="Pept_C19_DUSP"/>
</dbReference>
<dbReference type="InterPro" id="IPR001394">
    <property type="entry name" value="Peptidase_C19_UCH"/>
</dbReference>
<protein>
    <recommendedName>
        <fullName evidence="11">Ubiquitin carboxyl-terminal hydrolase 32</fullName>
        <ecNumber evidence="2">3.4.19.12</ecNumber>
    </recommendedName>
</protein>
<dbReference type="Proteomes" id="UP000085678">
    <property type="component" value="Unplaced"/>
</dbReference>
<evidence type="ECO:0000256" key="7">
    <source>
        <dbReference type="ARBA" id="ARBA00022786"/>
    </source>
</evidence>
<dbReference type="GeneID" id="106163958"/>
<dbReference type="PROSITE" id="PS00972">
    <property type="entry name" value="USP_1"/>
    <property type="match status" value="1"/>
</dbReference>
<sequence>MGAKDSKPCFLSYEDAVKRVTDAELKRLKDAFKRSSTLTGHMPKNVFIREVLGEGVPQRLAEHIYTAFGGTIKGLTYKDLTCGLVLLTRGRQEEKIKFIFGLYANENLSSVQKEHMDKMVLATEGMVPQSLSQLFLESDKVNFDHFREWLLNHPDSTTLTKWLLKEPCSVTLSNDSETPTFYQTLAGVTHLEEADILELEKRYWVLKGQSKTGRFDLETFKPMVCPPIPESLCEGVFNAFDENRDNHIDFKEIACGISACCRGPLVERLKFCFKIFDTNCDGLLSKEDLITMIAALLDIRKDNRTQADWMQDKFRDVEPKTLVEGILQKFSTNKGDHLSLDEYLLWSSSHPLPQDFLDLLFQVSHVVLGLKPATPEEEEKVILGWVERESRHGLQLHSTWYLVAMQWWGEWRDYVSYPSKGQHQLKNNAVTNHYQSNSYPNSPSPSSNRRSATLPRKQKKNSLNPSFNTGSYAWEDNSDVVVTHYKTELSPKANGVPGRSNSLPRNGNSGVILNPRELSATPSPSASPHLGRKYSGVPPRPGQIDNSPLIIPNTYKVATLTNEGGRLKKNVPLVRGRDYELLPEPVWKALCSWYGGSPALPRTVISMGPNLQPDLELYPITTKLLRHQIPAQRPNTTTTFTGMMTGLGGMALNVAGLGPPATPRRYLAYTACFSRKHTLKQVSDYLCSRLRIGREDMRLWKYKDEQNMVLLEDDEMTMEELNIEEQQQILIEVRNKDLTWPEEMSSLVKNKTPGDKKQQAPTTQGATGLNNLGNTCFMNSAVQCVSNTRALTEYFRYGKHLYELNRDNPLGMKGHIAQRYGDLVKNLWTGTSKTIAPLKLRWTIGKYAPRFNGFQQHDAQELLAFLLDGLHEDLNRVHNKPYVELKDSDGRPDEVVAREAWENHLVRNKSIVVDLFHGQLKSQVRCMACGHISVRFDPFTYLSLPLPMESCIHLEIIVICRDGSVPVKYGVRLNMDEKYRLLKKQLSELSGIPQQQLLLVELIGAVVKSFPHDSQKIRSALSGALYAYELPPVPEIPPMSAMEEKVLAKEHMALRDIQRMTTSVNNNETTKEYGGQGKNEVIKESENGMGDMLREAPQITVNGTDTPAVNTTTQPGHSRNASNCSIGSSIATNNNGSLGSDPEISGFLVAVHRKMIRMDVYFLSSQKTRPSLFGTPLIIPCNQDTTHQDLYQSVWVQVSRMVSPLPPSESGHPNHAQDCDDSLGYEYPFTLKAVQKDGFTCAWCPWYRFCRGCKLECTTDDFNNGSCYIAVDWEPTALHLRYQSSQERVYNDHESVEESRRLQTEPIDLDACLRAFTKEEELGEEELYYCSKCKELRLAAKKLDIWKLPPILIIHLKRFQFLNNRWVKSHKIVKFPIKHFDPSSYLAPRTPKQEVVSKIMEVQEANHNEQTNHIQPSDCQCGEVYTTCGCENENRLATGDERPVLNGDLSDSYEQYSNTPIEGSHDPFTNCNGGGLTHSGSTYDNLPETEGATAAMELDDILDEYNPNFSGRHRMTSVASMDYTTARYDLYALSCHSGILGGGHYVSYAKNPNKKWYCYNDSSCKEITEDQIDTDSAYMLFYERRDLDYNRYLPDVRGKEPCVEEDDEEFESDFKKMCTVQ</sequence>
<dbReference type="GO" id="GO:0016579">
    <property type="term" value="P:protein deubiquitination"/>
    <property type="evidence" value="ECO:0007669"/>
    <property type="project" value="InterPro"/>
</dbReference>
<evidence type="ECO:0000313" key="16">
    <source>
        <dbReference type="Proteomes" id="UP000085678"/>
    </source>
</evidence>
<dbReference type="CDD" id="cd00051">
    <property type="entry name" value="EFh"/>
    <property type="match status" value="1"/>
</dbReference>
<keyword evidence="6" id="KW-0677">Repeat</keyword>
<dbReference type="EC" id="3.4.19.12" evidence="2"/>
<evidence type="ECO:0000256" key="6">
    <source>
        <dbReference type="ARBA" id="ARBA00022737"/>
    </source>
</evidence>
<dbReference type="Pfam" id="PF25265">
    <property type="entry name" value="USP32_N"/>
    <property type="match status" value="1"/>
</dbReference>
<dbReference type="InterPro" id="IPR038765">
    <property type="entry name" value="Papain-like_cys_pep_sf"/>
</dbReference>
<dbReference type="InterPro" id="IPR018200">
    <property type="entry name" value="USP_CS"/>
</dbReference>
<dbReference type="PANTHER" id="PTHR21646">
    <property type="entry name" value="UBIQUITIN CARBOXYL-TERMINAL HYDROLASE"/>
    <property type="match status" value="1"/>
</dbReference>
<feature type="region of interest" description="Disordered" evidence="12">
    <location>
        <begin position="433"/>
        <end position="470"/>
    </location>
</feature>
<evidence type="ECO:0000256" key="1">
    <source>
        <dbReference type="ARBA" id="ARBA00000707"/>
    </source>
</evidence>
<dbReference type="InterPro" id="IPR002048">
    <property type="entry name" value="EF_hand_dom"/>
</dbReference>
<dbReference type="KEGG" id="lak:106163958"/>
<feature type="compositionally biased region" description="Low complexity" evidence="12">
    <location>
        <begin position="436"/>
        <end position="451"/>
    </location>
</feature>
<keyword evidence="9" id="KW-0788">Thiol protease</keyword>
<evidence type="ECO:0000256" key="11">
    <source>
        <dbReference type="ARBA" id="ARBA00071642"/>
    </source>
</evidence>
<dbReference type="PRINTS" id="PR00450">
    <property type="entry name" value="RECOVERIN"/>
</dbReference>
<name>A0A1S3IG76_LINAN</name>
<dbReference type="GO" id="GO:0006508">
    <property type="term" value="P:proteolysis"/>
    <property type="evidence" value="ECO:0007669"/>
    <property type="project" value="UniProtKB-KW"/>
</dbReference>
<evidence type="ECO:0000256" key="8">
    <source>
        <dbReference type="ARBA" id="ARBA00022801"/>
    </source>
</evidence>
<dbReference type="STRING" id="7574.A0A1S3IG76"/>
<dbReference type="PROSITE" id="PS00973">
    <property type="entry name" value="USP_2"/>
    <property type="match status" value="1"/>
</dbReference>
<dbReference type="PROSITE" id="PS50222">
    <property type="entry name" value="EF_HAND_2"/>
    <property type="match status" value="2"/>
</dbReference>
<evidence type="ECO:0000256" key="5">
    <source>
        <dbReference type="ARBA" id="ARBA00022723"/>
    </source>
</evidence>
<keyword evidence="8" id="KW-0378">Hydrolase</keyword>
<dbReference type="GO" id="GO:0004843">
    <property type="term" value="F:cysteine-type deubiquitinase activity"/>
    <property type="evidence" value="ECO:0007669"/>
    <property type="project" value="UniProtKB-EC"/>
</dbReference>
<dbReference type="PROSITE" id="PS00018">
    <property type="entry name" value="EF_HAND_1"/>
    <property type="match status" value="2"/>
</dbReference>
<evidence type="ECO:0000313" key="17">
    <source>
        <dbReference type="RefSeq" id="XP_013397143.1"/>
    </source>
</evidence>
<evidence type="ECO:0000256" key="2">
    <source>
        <dbReference type="ARBA" id="ARBA00012759"/>
    </source>
</evidence>
<dbReference type="OrthoDB" id="265776at2759"/>
<dbReference type="RefSeq" id="XP_013397143.1">
    <property type="nucleotide sequence ID" value="XM_013541689.1"/>
</dbReference>
<evidence type="ECO:0000259" key="14">
    <source>
        <dbReference type="PROSITE" id="PS50235"/>
    </source>
</evidence>
<evidence type="ECO:0000256" key="4">
    <source>
        <dbReference type="ARBA" id="ARBA00022670"/>
    </source>
</evidence>
<dbReference type="InterPro" id="IPR035927">
    <property type="entry name" value="DUSP-like_sf"/>
</dbReference>
<proteinExistence type="predicted"/>
<dbReference type="PROSITE" id="PS50235">
    <property type="entry name" value="USP_3"/>
    <property type="match status" value="1"/>
</dbReference>
<gene>
    <name evidence="17" type="primary">LOC106163958</name>
</gene>
<dbReference type="Pfam" id="PF13499">
    <property type="entry name" value="EF-hand_7"/>
    <property type="match status" value="1"/>
</dbReference>
<dbReference type="FunFam" id="1.10.238.10:FF:000081">
    <property type="entry name" value="Ubiquitin carboxyl-terminal hydrolase 32"/>
    <property type="match status" value="1"/>
</dbReference>
<dbReference type="Gene3D" id="3.30.2230.10">
    <property type="entry name" value="DUSP-like"/>
    <property type="match status" value="1"/>
</dbReference>
<dbReference type="InterPro" id="IPR018247">
    <property type="entry name" value="EF_Hand_1_Ca_BS"/>
</dbReference>
<feature type="region of interest" description="Disordered" evidence="12">
    <location>
        <begin position="490"/>
        <end position="511"/>
    </location>
</feature>
<feature type="compositionally biased region" description="Polar residues" evidence="12">
    <location>
        <begin position="499"/>
        <end position="511"/>
    </location>
</feature>
<keyword evidence="5" id="KW-0479">Metal-binding</keyword>